<keyword evidence="3" id="KW-1185">Reference proteome</keyword>
<sequence>MQNLQLSFLFLYLVMIISLLAKERCVSLQGFTNENLSTQERKLVLNCTATLPCREKISSVTFMGILRLSETSSELLAFTNDKHIAEKSGNKDILGLATDSFFNANGESYLSVSYKQDRNAQPNEIDCIVRGFDSSGELVIMSDTLKYKPKICSDKNENIKKYCSSTFSYNKRKYCFSNLSIANVSEAISYCNLMGGYLAEIDNRDEYLVIQSQFNNAVEKYSDLMIGGTDAAKEGTWIYQNSLKPVSYFDWSQQQPDNSQGREHCLELKRMYNSRMNDEPCFNLKHNFACEIPAE</sequence>
<dbReference type="SUPFAM" id="SSF56436">
    <property type="entry name" value="C-type lectin-like"/>
    <property type="match status" value="1"/>
</dbReference>
<evidence type="ECO:0000313" key="4">
    <source>
        <dbReference type="RefSeq" id="XP_055860829.1"/>
    </source>
</evidence>
<organism evidence="3 4">
    <name type="scientific">Biomphalaria glabrata</name>
    <name type="common">Bloodfluke planorb</name>
    <name type="synonym">Freshwater snail</name>
    <dbReference type="NCBI Taxonomy" id="6526"/>
    <lineage>
        <taxon>Eukaryota</taxon>
        <taxon>Metazoa</taxon>
        <taxon>Spiralia</taxon>
        <taxon>Lophotrochozoa</taxon>
        <taxon>Mollusca</taxon>
        <taxon>Gastropoda</taxon>
        <taxon>Heterobranchia</taxon>
        <taxon>Euthyneura</taxon>
        <taxon>Panpulmonata</taxon>
        <taxon>Hygrophila</taxon>
        <taxon>Lymnaeoidea</taxon>
        <taxon>Planorbidae</taxon>
        <taxon>Biomphalaria</taxon>
    </lineage>
</organism>
<dbReference type="AlphaFoldDB" id="A0A9W2YDS2"/>
<evidence type="ECO:0000256" key="1">
    <source>
        <dbReference type="SAM" id="SignalP"/>
    </source>
</evidence>
<dbReference type="Pfam" id="PF00059">
    <property type="entry name" value="Lectin_C"/>
    <property type="match status" value="1"/>
</dbReference>
<dbReference type="PROSITE" id="PS50041">
    <property type="entry name" value="C_TYPE_LECTIN_2"/>
    <property type="match status" value="1"/>
</dbReference>
<dbReference type="Proteomes" id="UP001165740">
    <property type="component" value="Chromosome 11"/>
</dbReference>
<dbReference type="InterPro" id="IPR001304">
    <property type="entry name" value="C-type_lectin-like"/>
</dbReference>
<dbReference type="SMART" id="SM00034">
    <property type="entry name" value="CLECT"/>
    <property type="match status" value="1"/>
</dbReference>
<dbReference type="CDD" id="cd00037">
    <property type="entry name" value="CLECT"/>
    <property type="match status" value="1"/>
</dbReference>
<feature type="chain" id="PRO_5040787209" evidence="1">
    <location>
        <begin position="22"/>
        <end position="295"/>
    </location>
</feature>
<protein>
    <submittedName>
        <fullName evidence="4">C-type lectin 37Da-like</fullName>
    </submittedName>
</protein>
<reference evidence="4" key="1">
    <citation type="submission" date="2025-08" db="UniProtKB">
        <authorList>
            <consortium name="RefSeq"/>
        </authorList>
    </citation>
    <scope>IDENTIFICATION</scope>
</reference>
<dbReference type="InterPro" id="IPR016186">
    <property type="entry name" value="C-type_lectin-like/link_sf"/>
</dbReference>
<evidence type="ECO:0000313" key="3">
    <source>
        <dbReference type="Proteomes" id="UP001165740"/>
    </source>
</evidence>
<dbReference type="InterPro" id="IPR016187">
    <property type="entry name" value="CTDL_fold"/>
</dbReference>
<feature type="signal peptide" evidence="1">
    <location>
        <begin position="1"/>
        <end position="21"/>
    </location>
</feature>
<dbReference type="GeneID" id="106070932"/>
<dbReference type="OMA" id="PNEIDCI"/>
<proteinExistence type="predicted"/>
<dbReference type="InterPro" id="IPR050111">
    <property type="entry name" value="C-type_lectin/snaclec_domain"/>
</dbReference>
<gene>
    <name evidence="4" type="primary">LOC106070932</name>
</gene>
<accession>A0A9W2YDS2</accession>
<dbReference type="PANTHER" id="PTHR22803">
    <property type="entry name" value="MANNOSE, PHOSPHOLIPASE, LECTIN RECEPTOR RELATED"/>
    <property type="match status" value="1"/>
</dbReference>
<name>A0A9W2YDS2_BIOGL</name>
<feature type="domain" description="C-type lectin" evidence="2">
    <location>
        <begin position="169"/>
        <end position="281"/>
    </location>
</feature>
<dbReference type="OrthoDB" id="441660at2759"/>
<dbReference type="RefSeq" id="XP_055860829.1">
    <property type="nucleotide sequence ID" value="XM_056004854.1"/>
</dbReference>
<dbReference type="Gene3D" id="3.10.100.10">
    <property type="entry name" value="Mannose-Binding Protein A, subunit A"/>
    <property type="match status" value="1"/>
</dbReference>
<evidence type="ECO:0000259" key="2">
    <source>
        <dbReference type="PROSITE" id="PS50041"/>
    </source>
</evidence>
<keyword evidence="1" id="KW-0732">Signal</keyword>